<sequence>MLEPFNPGTRPTRDDPFLKLLFAAGLASESDCLAKEVASGTEIVQRIHAQPLDSSTSRGLKKCHKSFDSVCAILDKVFAQTREESMRGSRVASDHLLFFSSTRGWDRITSLGAVLFSRLNSVALLSSPYVRESIVFTLSKISHQRDTEVLQRFTSDMLDSAEPKLDHVAFVEKTVCVLSHATTSIFLHDTPDPQVMAALPRVLRFMLSVVRLPGSTQLSFDHLVIFYQQTASRFPEPFLANPDCLDFLVACSRVRDICTRICSQRALIDVFRSPELEYEWETEPKRKETRKLLQKYYRRAEPSSSKLRKDEDKFRAIVHEFKSNPQCSHLDLGKELAALNLSCEAIVRAWVQRDVDAGGLEKLVEMFQVDSRVAELLPAFRYIVRKAAEERTGLDVTADILGHQTFDMKLYHRLPPKILRTVVLCHSQSIWPLVLYFKTINYLGTLFSIYRTTELKLNAILHYDGHHRLGWRQFFWQFFLMLYKLIQAHKLLPNRRKLASSQARSRNPQDALFIGIELASLCGKLPSPTSPQDDCQNTDGLSLMACQDHPDETVAYAQEALKRHPTVPFFYYIIAGWGCGIEDDTITRLLYAEKGLQCGADSDGMTEDIRLSLIYLTIYFSHIVLSSVAEGSSADSRMKEVHALTKMALDNANTFARIAPLDHLRRPLMAAVGTLIDLVRNGHLWSDDSFITNRKVFAHICDIARCTVGLPADRRVFSA</sequence>
<accession>A0AAD7FE51</accession>
<protein>
    <submittedName>
        <fullName evidence="1">Uncharacterized protein</fullName>
    </submittedName>
</protein>
<dbReference type="AlphaFoldDB" id="A0AAD7FE51"/>
<evidence type="ECO:0000313" key="2">
    <source>
        <dbReference type="Proteomes" id="UP001221142"/>
    </source>
</evidence>
<name>A0AAD7FE51_9AGAR</name>
<evidence type="ECO:0000313" key="1">
    <source>
        <dbReference type="EMBL" id="KAJ7618602.1"/>
    </source>
</evidence>
<gene>
    <name evidence="1" type="ORF">FB45DRAFT_1007364</name>
</gene>
<reference evidence="1" key="1">
    <citation type="submission" date="2023-03" db="EMBL/GenBank/DDBJ databases">
        <title>Massive genome expansion in bonnet fungi (Mycena s.s.) driven by repeated elements and novel gene families across ecological guilds.</title>
        <authorList>
            <consortium name="Lawrence Berkeley National Laboratory"/>
            <person name="Harder C.B."/>
            <person name="Miyauchi S."/>
            <person name="Viragh M."/>
            <person name="Kuo A."/>
            <person name="Thoen E."/>
            <person name="Andreopoulos B."/>
            <person name="Lu D."/>
            <person name="Skrede I."/>
            <person name="Drula E."/>
            <person name="Henrissat B."/>
            <person name="Morin E."/>
            <person name="Kohler A."/>
            <person name="Barry K."/>
            <person name="LaButti K."/>
            <person name="Morin E."/>
            <person name="Salamov A."/>
            <person name="Lipzen A."/>
            <person name="Mereny Z."/>
            <person name="Hegedus B."/>
            <person name="Baldrian P."/>
            <person name="Stursova M."/>
            <person name="Weitz H."/>
            <person name="Taylor A."/>
            <person name="Grigoriev I.V."/>
            <person name="Nagy L.G."/>
            <person name="Martin F."/>
            <person name="Kauserud H."/>
        </authorList>
    </citation>
    <scope>NUCLEOTIDE SEQUENCE</scope>
    <source>
        <strain evidence="1">9284</strain>
    </source>
</reference>
<comment type="caution">
    <text evidence="1">The sequence shown here is derived from an EMBL/GenBank/DDBJ whole genome shotgun (WGS) entry which is preliminary data.</text>
</comment>
<dbReference type="Proteomes" id="UP001221142">
    <property type="component" value="Unassembled WGS sequence"/>
</dbReference>
<organism evidence="1 2">
    <name type="scientific">Roridomyces roridus</name>
    <dbReference type="NCBI Taxonomy" id="1738132"/>
    <lineage>
        <taxon>Eukaryota</taxon>
        <taxon>Fungi</taxon>
        <taxon>Dikarya</taxon>
        <taxon>Basidiomycota</taxon>
        <taxon>Agaricomycotina</taxon>
        <taxon>Agaricomycetes</taxon>
        <taxon>Agaricomycetidae</taxon>
        <taxon>Agaricales</taxon>
        <taxon>Marasmiineae</taxon>
        <taxon>Mycenaceae</taxon>
        <taxon>Roridomyces</taxon>
    </lineage>
</organism>
<proteinExistence type="predicted"/>
<dbReference type="EMBL" id="JARKIF010000019">
    <property type="protein sequence ID" value="KAJ7618602.1"/>
    <property type="molecule type" value="Genomic_DNA"/>
</dbReference>
<keyword evidence="2" id="KW-1185">Reference proteome</keyword>